<reference evidence="2 3" key="1">
    <citation type="submission" date="2020-03" db="EMBL/GenBank/DDBJ databases">
        <authorList>
            <person name="Kim M.K."/>
        </authorList>
    </citation>
    <scope>NUCLEOTIDE SEQUENCE [LARGE SCALE GENOMIC DNA]</scope>
    <source>
        <strain evidence="2 3">BT328</strain>
    </source>
</reference>
<dbReference type="RefSeq" id="WP_167211466.1">
    <property type="nucleotide sequence ID" value="NZ_CP050063.1"/>
</dbReference>
<gene>
    <name evidence="2" type="ORF">G8759_20125</name>
</gene>
<feature type="domain" description="DUF4468" evidence="1">
    <location>
        <begin position="46"/>
        <end position="127"/>
    </location>
</feature>
<dbReference type="EMBL" id="CP050063">
    <property type="protein sequence ID" value="QIP14760.1"/>
    <property type="molecule type" value="Genomic_DNA"/>
</dbReference>
<evidence type="ECO:0000313" key="2">
    <source>
        <dbReference type="EMBL" id="QIP14760.1"/>
    </source>
</evidence>
<dbReference type="AlphaFoldDB" id="A0A6G9AQS8"/>
<evidence type="ECO:0000313" key="3">
    <source>
        <dbReference type="Proteomes" id="UP000501802"/>
    </source>
</evidence>
<organism evidence="2 3">
    <name type="scientific">Spirosoma aureum</name>
    <dbReference type="NCBI Taxonomy" id="2692134"/>
    <lineage>
        <taxon>Bacteria</taxon>
        <taxon>Pseudomonadati</taxon>
        <taxon>Bacteroidota</taxon>
        <taxon>Cytophagia</taxon>
        <taxon>Cytophagales</taxon>
        <taxon>Cytophagaceae</taxon>
        <taxon>Spirosoma</taxon>
    </lineage>
</organism>
<dbReference type="Pfam" id="PF14730">
    <property type="entry name" value="DUF4468"/>
    <property type="match status" value="1"/>
</dbReference>
<dbReference type="Proteomes" id="UP000501802">
    <property type="component" value="Chromosome"/>
</dbReference>
<dbReference type="PROSITE" id="PS51257">
    <property type="entry name" value="PROKAR_LIPOPROTEIN"/>
    <property type="match status" value="1"/>
</dbReference>
<dbReference type="KEGG" id="spib:G8759_20125"/>
<sequence>MKSVFTLIGLVVSIACFGQLNPSPVEMPIDSSSGGIQFREVVTLDPSLDTKAIVQKAKNWVATAYRSANDVVQQFDPETGILIVKGQFPVTRTSYYGNQVTTAAITVYQTLTIEARPGRYRATLNNYEIGAAGQRAVLAANRGSMGRDEYMELVRKQAAGMSMERTIIKSAEKNLDSTITSERLFMADVKQQSLNLLEMLKRHMQKKAEKDW</sequence>
<evidence type="ECO:0000259" key="1">
    <source>
        <dbReference type="Pfam" id="PF14730"/>
    </source>
</evidence>
<keyword evidence="3" id="KW-1185">Reference proteome</keyword>
<accession>A0A6G9AQS8</accession>
<name>A0A6G9AQS8_9BACT</name>
<dbReference type="Gene3D" id="3.30.530.80">
    <property type="match status" value="1"/>
</dbReference>
<proteinExistence type="predicted"/>
<dbReference type="InterPro" id="IPR027823">
    <property type="entry name" value="DUF4468"/>
</dbReference>
<protein>
    <submittedName>
        <fullName evidence="2">DUF4468 domain-containing protein</fullName>
    </submittedName>
</protein>